<evidence type="ECO:0000313" key="2">
    <source>
        <dbReference type="EMBL" id="AUV84707.1"/>
    </source>
</evidence>
<dbReference type="Proteomes" id="UP000236584">
    <property type="component" value="Plasmid unnamed5"/>
</dbReference>
<geneLocation type="plasmid" evidence="2 3">
    <name>unnamed5</name>
</geneLocation>
<sequence length="522" mass="58480">MNIDTSRTRTRIGILLAVFTLISAATFGLVAAGSAVAQTATQDATLAVSQPDYVEGSVEQSSTNGTTMYTIGSRTATLKPQNFDSADVVGFGIEEDAGKLTYDDRFDVYRFDASNNTGTFTVYFETEREVTREVNNSTTTQTVRDRYTAIVRVTDASEYAHLKGGTLEERRQAAENWSAFASGVRGVYGEDADLETRTQQAINLLKLQKDPLAALSGGFTSTWLILLGFGGPGALLVTISIVAWHIWSRRDDLRYRNRQESLKADAADLDDRYRELQHEERKRVLQNKDWQDIVPDDHVARAMRDTLGETVFDGMVRLQELLLPEKLVRDRLQAMDQHGYVGVVERTASDGGPDGSTSIESARVAHRDDLVDDVDTVSLDEPSDEFVDALDWSDDDLVSFDLVGAELTRDPDVRLDGLDLDELMVELDTQRQNLDDPDVWGEYILQFVRDVRESDYCDQRGQPDETRYILNQWLQIAQKSTEKFDFPLLEMMGDSIERALIEHDPVAEAETTVRDVQEGRGS</sequence>
<dbReference type="AlphaFoldDB" id="A0A2I8VS26"/>
<dbReference type="OrthoDB" id="351315at2157"/>
<dbReference type="RefSeq" id="WP_103428385.1">
    <property type="nucleotide sequence ID" value="NZ_CP026314.1"/>
</dbReference>
<keyword evidence="1" id="KW-0812">Transmembrane</keyword>
<evidence type="ECO:0000256" key="1">
    <source>
        <dbReference type="SAM" id="Phobius"/>
    </source>
</evidence>
<name>A0A2I8VS26_9EURY</name>
<evidence type="ECO:0000313" key="3">
    <source>
        <dbReference type="Proteomes" id="UP000236584"/>
    </source>
</evidence>
<keyword evidence="2" id="KW-0614">Plasmid</keyword>
<gene>
    <name evidence="2" type="ORF">C2R22_24575</name>
</gene>
<keyword evidence="1" id="KW-0472">Membrane</keyword>
<keyword evidence="1" id="KW-1133">Transmembrane helix</keyword>
<accession>A0A2I8VS26</accession>
<protein>
    <submittedName>
        <fullName evidence="2">Uncharacterized protein</fullName>
    </submittedName>
</protein>
<feature type="transmembrane region" description="Helical" evidence="1">
    <location>
        <begin position="223"/>
        <end position="247"/>
    </location>
</feature>
<dbReference type="GeneID" id="35595341"/>
<dbReference type="KEGG" id="srub:C2R22_24575"/>
<proteinExistence type="predicted"/>
<keyword evidence="3" id="KW-1185">Reference proteome</keyword>
<dbReference type="EMBL" id="CP026314">
    <property type="protein sequence ID" value="AUV84707.1"/>
    <property type="molecule type" value="Genomic_DNA"/>
</dbReference>
<organism evidence="2 3">
    <name type="scientific">Salinigranum rubrum</name>
    <dbReference type="NCBI Taxonomy" id="755307"/>
    <lineage>
        <taxon>Archaea</taxon>
        <taxon>Methanobacteriati</taxon>
        <taxon>Methanobacteriota</taxon>
        <taxon>Stenosarchaea group</taxon>
        <taxon>Halobacteria</taxon>
        <taxon>Halobacteriales</taxon>
        <taxon>Haloferacaceae</taxon>
        <taxon>Salinigranum</taxon>
    </lineage>
</organism>
<reference evidence="2 3" key="1">
    <citation type="submission" date="2018-01" db="EMBL/GenBank/DDBJ databases">
        <title>Complete genome sequence of Salinigranum rubrum GX10T, an extremely halophilic archaeon isolated from a marine solar saltern.</title>
        <authorList>
            <person name="Han S."/>
        </authorList>
    </citation>
    <scope>NUCLEOTIDE SEQUENCE [LARGE SCALE GENOMIC DNA]</scope>
    <source>
        <strain evidence="2 3">GX10</strain>
        <plasmid evidence="3">Plasmid unnamed5</plasmid>
    </source>
</reference>